<reference evidence="8 9" key="1">
    <citation type="journal article" date="2017" name="Environ. Microbiol.">
        <title>Decay of the glycolytic pathway and adaptation to intranuclear parasitism within Enterocytozoonidae microsporidia.</title>
        <authorList>
            <person name="Wiredu Boakye D."/>
            <person name="Jaroenlak P."/>
            <person name="Prachumwat A."/>
            <person name="Williams T.A."/>
            <person name="Bateman K.S."/>
            <person name="Itsathitphaisarn O."/>
            <person name="Sritunyalucksana K."/>
            <person name="Paszkiewicz K.H."/>
            <person name="Moore K.A."/>
            <person name="Stentiford G.D."/>
            <person name="Williams B.A."/>
        </authorList>
    </citation>
    <scope>NUCLEOTIDE SEQUENCE [LARGE SCALE GENOMIC DNA]</scope>
    <source>
        <strain evidence="8 9">GB1</strain>
    </source>
</reference>
<comment type="cofactor">
    <cofactor evidence="6">
        <name>Mg(2+)</name>
        <dbReference type="ChEBI" id="CHEBI:18420"/>
    </cofactor>
</comment>
<evidence type="ECO:0000256" key="3">
    <source>
        <dbReference type="ARBA" id="ARBA00011233"/>
    </source>
</evidence>
<dbReference type="GO" id="GO:0004170">
    <property type="term" value="F:dUTP diphosphatase activity"/>
    <property type="evidence" value="ECO:0007669"/>
    <property type="project" value="UniProtKB-UniRule"/>
</dbReference>
<dbReference type="VEuPathDB" id="MicrosporidiaDB:A0H76_2230"/>
<dbReference type="Gene3D" id="2.70.40.10">
    <property type="match status" value="1"/>
</dbReference>
<feature type="domain" description="dUTPase-like" evidence="7">
    <location>
        <begin position="15"/>
        <end position="112"/>
    </location>
</feature>
<dbReference type="GO" id="GO:0006226">
    <property type="term" value="P:dUMP biosynthetic process"/>
    <property type="evidence" value="ECO:0007669"/>
    <property type="project" value="UniProtKB-UniRule"/>
</dbReference>
<protein>
    <recommendedName>
        <fullName evidence="6">Deoxyuridine 5'-triphosphate nucleotidohydrolase</fullName>
        <shortName evidence="6">dUTPase</shortName>
        <ecNumber evidence="6">3.6.1.23</ecNumber>
    </recommendedName>
    <alternativeName>
        <fullName evidence="6">dUTP pyrophosphatase</fullName>
    </alternativeName>
</protein>
<keyword evidence="6" id="KW-0479">Metal-binding</keyword>
<name>A0A1X0QDA2_9MICR</name>
<keyword evidence="4 6" id="KW-0378">Hydrolase</keyword>
<comment type="pathway">
    <text evidence="1 6">Pyrimidine metabolism; dUMP biosynthesis; dUMP from dCTP (dUTP route): step 2/2.</text>
</comment>
<dbReference type="PANTHER" id="PTHR11241">
    <property type="entry name" value="DEOXYURIDINE 5'-TRIPHOSPHATE NUCLEOTIDOHYDROLASE"/>
    <property type="match status" value="1"/>
</dbReference>
<dbReference type="Pfam" id="PF00692">
    <property type="entry name" value="dUTPase"/>
    <property type="match status" value="1"/>
</dbReference>
<comment type="function">
    <text evidence="6">Involved in nucleotide metabolism via production of dUMP, the immediate precursor of thymidine nucleotides, and decreases the intracellular concentration of dUTP so that uracil cannot be incorporated into DNA.</text>
</comment>
<dbReference type="CDD" id="cd07557">
    <property type="entry name" value="trimeric_dUTPase"/>
    <property type="match status" value="1"/>
</dbReference>
<comment type="subunit">
    <text evidence="3 6">Homotrimer.</text>
</comment>
<evidence type="ECO:0000256" key="1">
    <source>
        <dbReference type="ARBA" id="ARBA00005142"/>
    </source>
</evidence>
<dbReference type="UniPathway" id="UPA00610">
    <property type="reaction ID" value="UER00666"/>
</dbReference>
<dbReference type="OrthoDB" id="10261072at2759"/>
<evidence type="ECO:0000313" key="9">
    <source>
        <dbReference type="Proteomes" id="UP000192356"/>
    </source>
</evidence>
<keyword evidence="6" id="KW-0460">Magnesium</keyword>
<comment type="catalytic activity">
    <reaction evidence="6">
        <text>dUTP + H2O = dUMP + diphosphate + H(+)</text>
        <dbReference type="Rhea" id="RHEA:10248"/>
        <dbReference type="ChEBI" id="CHEBI:15377"/>
        <dbReference type="ChEBI" id="CHEBI:15378"/>
        <dbReference type="ChEBI" id="CHEBI:33019"/>
        <dbReference type="ChEBI" id="CHEBI:61555"/>
        <dbReference type="ChEBI" id="CHEBI:246422"/>
        <dbReference type="EC" id="3.6.1.23"/>
    </reaction>
</comment>
<dbReference type="Proteomes" id="UP000192356">
    <property type="component" value="Unassembled WGS sequence"/>
</dbReference>
<dbReference type="EMBL" id="LVKB01000015">
    <property type="protein sequence ID" value="ORD97653.1"/>
    <property type="molecule type" value="Genomic_DNA"/>
</dbReference>
<dbReference type="InterPro" id="IPR033704">
    <property type="entry name" value="dUTPase_trimeric"/>
</dbReference>
<evidence type="ECO:0000256" key="5">
    <source>
        <dbReference type="ARBA" id="ARBA00023080"/>
    </source>
</evidence>
<keyword evidence="5 6" id="KW-0546">Nucleotide metabolism</keyword>
<dbReference type="AlphaFoldDB" id="A0A1X0QDA2"/>
<dbReference type="PANTHER" id="PTHR11241:SF0">
    <property type="entry name" value="DEOXYURIDINE 5'-TRIPHOSPHATE NUCLEOTIDOHYDROLASE"/>
    <property type="match status" value="1"/>
</dbReference>
<evidence type="ECO:0000256" key="2">
    <source>
        <dbReference type="ARBA" id="ARBA00006581"/>
    </source>
</evidence>
<evidence type="ECO:0000313" key="8">
    <source>
        <dbReference type="EMBL" id="ORD97653.1"/>
    </source>
</evidence>
<dbReference type="InterPro" id="IPR029054">
    <property type="entry name" value="dUTPase-like"/>
</dbReference>
<dbReference type="VEuPathDB" id="MicrosporidiaDB:HERIO_506"/>
<dbReference type="GO" id="GO:0000287">
    <property type="term" value="F:magnesium ion binding"/>
    <property type="evidence" value="ECO:0007669"/>
    <property type="project" value="UniProtKB-UniRule"/>
</dbReference>
<keyword evidence="9" id="KW-1185">Reference proteome</keyword>
<evidence type="ECO:0000259" key="7">
    <source>
        <dbReference type="Pfam" id="PF00692"/>
    </source>
</evidence>
<dbReference type="GO" id="GO:0046081">
    <property type="term" value="P:dUTP catabolic process"/>
    <property type="evidence" value="ECO:0007669"/>
    <property type="project" value="UniProtKB-UniRule"/>
</dbReference>
<dbReference type="InterPro" id="IPR008181">
    <property type="entry name" value="dUTPase"/>
</dbReference>
<evidence type="ECO:0000256" key="4">
    <source>
        <dbReference type="ARBA" id="ARBA00022801"/>
    </source>
</evidence>
<gene>
    <name evidence="8" type="primary">DUT</name>
    <name evidence="8" type="ORF">HERIO_506</name>
</gene>
<dbReference type="EC" id="3.6.1.23" evidence="6"/>
<comment type="caution">
    <text evidence="8">The sequence shown here is derived from an EMBL/GenBank/DDBJ whole genome shotgun (WGS) entry which is preliminary data.</text>
</comment>
<evidence type="ECO:0000256" key="6">
    <source>
        <dbReference type="RuleBase" id="RU367024"/>
    </source>
</evidence>
<accession>A0A1X0QDA2</accession>
<organism evidence="8 9">
    <name type="scientific">Hepatospora eriocheir</name>
    <dbReference type="NCBI Taxonomy" id="1081669"/>
    <lineage>
        <taxon>Eukaryota</taxon>
        <taxon>Fungi</taxon>
        <taxon>Fungi incertae sedis</taxon>
        <taxon>Microsporidia</taxon>
        <taxon>Hepatosporidae</taxon>
        <taxon>Hepatospora</taxon>
    </lineage>
</organism>
<proteinExistence type="inferred from homology"/>
<dbReference type="InterPro" id="IPR036157">
    <property type="entry name" value="dUTPase-like_sf"/>
</dbReference>
<sequence length="118" mass="13217">MNKPTITFTKLHKDAVIPKLYTEGAAGYDLTILEPLNISPNQFARITTGLKCELPSNLFGFITERSGFSIKTGLEIFGNVENGKEVIIYLKNISKVAVEYPSLTRIAQLIFLIRKKLQ</sequence>
<comment type="similarity">
    <text evidence="2 6">Belongs to the dUTPase family.</text>
</comment>
<dbReference type="SUPFAM" id="SSF51283">
    <property type="entry name" value="dUTPase-like"/>
    <property type="match status" value="1"/>
</dbReference>